<organism evidence="2 3">
    <name type="scientific">Gimesia maris</name>
    <dbReference type="NCBI Taxonomy" id="122"/>
    <lineage>
        <taxon>Bacteria</taxon>
        <taxon>Pseudomonadati</taxon>
        <taxon>Planctomycetota</taxon>
        <taxon>Planctomycetia</taxon>
        <taxon>Planctomycetales</taxon>
        <taxon>Planctomycetaceae</taxon>
        <taxon>Gimesia</taxon>
    </lineage>
</organism>
<dbReference type="AlphaFoldDB" id="A0A3D3RAA8"/>
<evidence type="ECO:0000313" key="2">
    <source>
        <dbReference type="EMBL" id="HCO25028.1"/>
    </source>
</evidence>
<protein>
    <submittedName>
        <fullName evidence="2">Uncharacterized protein</fullName>
    </submittedName>
</protein>
<keyword evidence="1" id="KW-1133">Transmembrane helix</keyword>
<name>A0A3D3RAA8_9PLAN</name>
<gene>
    <name evidence="2" type="ORF">DIT97_19120</name>
</gene>
<comment type="caution">
    <text evidence="2">The sequence shown here is derived from an EMBL/GenBank/DDBJ whole genome shotgun (WGS) entry which is preliminary data.</text>
</comment>
<proteinExistence type="predicted"/>
<feature type="transmembrane region" description="Helical" evidence="1">
    <location>
        <begin position="20"/>
        <end position="38"/>
    </location>
</feature>
<dbReference type="InterPro" id="IPR036259">
    <property type="entry name" value="MFS_trans_sf"/>
</dbReference>
<sequence length="172" mass="19504">MSRELPQITLQQRQMMMTVIWLALIMGVVTFGIVVTFIGLKEEPGKGLPVITYLGMGLAALMLVLRMFLPNMIARNQFKQAMQEARKEGNQDEEQMLGIFYQIFMVRMIIGLALLEGAAMINLVAVMVENQKLAFIPVAILLLVMIASMPTKSKLDGWIRNQMENYNLEHQN</sequence>
<dbReference type="Proteomes" id="UP000263642">
    <property type="component" value="Unassembled WGS sequence"/>
</dbReference>
<dbReference type="SUPFAM" id="SSF103473">
    <property type="entry name" value="MFS general substrate transporter"/>
    <property type="match status" value="1"/>
</dbReference>
<feature type="transmembrane region" description="Helical" evidence="1">
    <location>
        <begin position="50"/>
        <end position="69"/>
    </location>
</feature>
<reference evidence="2 3" key="1">
    <citation type="journal article" date="2018" name="Nat. Biotechnol.">
        <title>A standardized bacterial taxonomy based on genome phylogeny substantially revises the tree of life.</title>
        <authorList>
            <person name="Parks D.H."/>
            <person name="Chuvochina M."/>
            <person name="Waite D.W."/>
            <person name="Rinke C."/>
            <person name="Skarshewski A."/>
            <person name="Chaumeil P.A."/>
            <person name="Hugenholtz P."/>
        </authorList>
    </citation>
    <scope>NUCLEOTIDE SEQUENCE [LARGE SCALE GENOMIC DNA]</scope>
    <source>
        <strain evidence="2">UBA9375</strain>
    </source>
</reference>
<evidence type="ECO:0000313" key="3">
    <source>
        <dbReference type="Proteomes" id="UP000263642"/>
    </source>
</evidence>
<keyword evidence="1" id="KW-0472">Membrane</keyword>
<keyword evidence="1" id="KW-0812">Transmembrane</keyword>
<accession>A0A3D3RAA8</accession>
<feature type="transmembrane region" description="Helical" evidence="1">
    <location>
        <begin position="104"/>
        <end position="128"/>
    </location>
</feature>
<evidence type="ECO:0000256" key="1">
    <source>
        <dbReference type="SAM" id="Phobius"/>
    </source>
</evidence>
<feature type="transmembrane region" description="Helical" evidence="1">
    <location>
        <begin position="134"/>
        <end position="151"/>
    </location>
</feature>
<dbReference type="EMBL" id="DQAY01000115">
    <property type="protein sequence ID" value="HCO25028.1"/>
    <property type="molecule type" value="Genomic_DNA"/>
</dbReference>